<feature type="region of interest" description="Disordered" evidence="1">
    <location>
        <begin position="232"/>
        <end position="314"/>
    </location>
</feature>
<feature type="region of interest" description="Disordered" evidence="1">
    <location>
        <begin position="1"/>
        <end position="93"/>
    </location>
</feature>
<dbReference type="GeneID" id="19396712"/>
<feature type="compositionally biased region" description="Basic residues" evidence="1">
    <location>
        <begin position="617"/>
        <end position="632"/>
    </location>
</feature>
<feature type="compositionally biased region" description="Low complexity" evidence="1">
    <location>
        <begin position="449"/>
        <end position="458"/>
    </location>
</feature>
<feature type="region of interest" description="Disordered" evidence="1">
    <location>
        <begin position="350"/>
        <end position="462"/>
    </location>
</feature>
<protein>
    <recommendedName>
        <fullName evidence="2">Rrn9 domain-containing protein</fullName>
    </recommendedName>
</protein>
<dbReference type="HOGENOM" id="CLU_017870_2_0_1"/>
<feature type="compositionally biased region" description="Basic residues" evidence="1">
    <location>
        <begin position="382"/>
        <end position="392"/>
    </location>
</feature>
<dbReference type="RefSeq" id="XP_008031044.1">
    <property type="nucleotide sequence ID" value="XM_008032853.1"/>
</dbReference>
<dbReference type="OrthoDB" id="5412288at2759"/>
<feature type="compositionally biased region" description="Low complexity" evidence="1">
    <location>
        <begin position="366"/>
        <end position="381"/>
    </location>
</feature>
<dbReference type="AlphaFoldDB" id="R0JK25"/>
<feature type="compositionally biased region" description="Low complexity" evidence="1">
    <location>
        <begin position="423"/>
        <end position="433"/>
    </location>
</feature>
<evidence type="ECO:0000259" key="2">
    <source>
        <dbReference type="Pfam" id="PF10680"/>
    </source>
</evidence>
<gene>
    <name evidence="3" type="ORF">SETTUDRAFT_143325</name>
</gene>
<feature type="region of interest" description="Disordered" evidence="1">
    <location>
        <begin position="173"/>
        <end position="210"/>
    </location>
</feature>
<evidence type="ECO:0000256" key="1">
    <source>
        <dbReference type="SAM" id="MobiDB-lite"/>
    </source>
</evidence>
<dbReference type="eggNOG" id="KOG3234">
    <property type="taxonomic scope" value="Eukaryota"/>
</dbReference>
<feature type="domain" description="Rrn9" evidence="2">
    <location>
        <begin position="104"/>
        <end position="187"/>
    </location>
</feature>
<proteinExistence type="predicted"/>
<feature type="compositionally biased region" description="Low complexity" evidence="1">
    <location>
        <begin position="11"/>
        <end position="34"/>
    </location>
</feature>
<evidence type="ECO:0000313" key="3">
    <source>
        <dbReference type="EMBL" id="EOA81633.1"/>
    </source>
</evidence>
<name>R0JK25_EXST2</name>
<feature type="region of interest" description="Disordered" evidence="1">
    <location>
        <begin position="608"/>
        <end position="649"/>
    </location>
</feature>
<feature type="compositionally biased region" description="Low complexity" evidence="1">
    <location>
        <begin position="258"/>
        <end position="268"/>
    </location>
</feature>
<dbReference type="Pfam" id="PF10680">
    <property type="entry name" value="RRN9"/>
    <property type="match status" value="1"/>
</dbReference>
<evidence type="ECO:0000313" key="4">
    <source>
        <dbReference type="Proteomes" id="UP000016935"/>
    </source>
</evidence>
<dbReference type="Proteomes" id="UP000016935">
    <property type="component" value="Unassembled WGS sequence"/>
</dbReference>
<dbReference type="InterPro" id="IPR019622">
    <property type="entry name" value="Rrn9_dom"/>
</dbReference>
<reference evidence="3 4" key="1">
    <citation type="journal article" date="2012" name="PLoS Pathog.">
        <title>Diverse lifestyles and strategies of plant pathogenesis encoded in the genomes of eighteen Dothideomycetes fungi.</title>
        <authorList>
            <person name="Ohm R.A."/>
            <person name="Feau N."/>
            <person name="Henrissat B."/>
            <person name="Schoch C.L."/>
            <person name="Horwitz B.A."/>
            <person name="Barry K.W."/>
            <person name="Condon B.J."/>
            <person name="Copeland A.C."/>
            <person name="Dhillon B."/>
            <person name="Glaser F."/>
            <person name="Hesse C.N."/>
            <person name="Kosti I."/>
            <person name="LaButti K."/>
            <person name="Lindquist E.A."/>
            <person name="Lucas S."/>
            <person name="Salamov A.A."/>
            <person name="Bradshaw R.E."/>
            <person name="Ciuffetti L."/>
            <person name="Hamelin R.C."/>
            <person name="Kema G.H.J."/>
            <person name="Lawrence C."/>
            <person name="Scott J.A."/>
            <person name="Spatafora J.W."/>
            <person name="Turgeon B.G."/>
            <person name="de Wit P.J.G.M."/>
            <person name="Zhong S."/>
            <person name="Goodwin S.B."/>
            <person name="Grigoriev I.V."/>
        </authorList>
    </citation>
    <scope>NUCLEOTIDE SEQUENCE [LARGE SCALE GENOMIC DNA]</scope>
    <source>
        <strain evidence="4">28A</strain>
    </source>
</reference>
<sequence>MSLFGGSAPPSRSSYESDASVSSSSRSSPSVVSVPEPHNTQEAQKLNVPISLNVDDDLDTDTESEEEESEEEDEDEPVRPNRFHGQPQTWQGYTEAERQIAEALEQMENSDLSAHLYNAHALKQQLRRPTEEMARLKNWQSRDTWLKSGEDLKYTDAAGLVQAALAMPKEWTAWPVPPTELSSSDESSDSELVGNHPDEWAIESGSKQDAGEELREELLALFLRMAKERWNLRDASSSESDAEDDSQTSRSRSRSKSAESSQSRSMSRTNVRMNDQSDADRETTGYESDAEQDRTSGKKRGRKPQLGTFSKPDILADDMKAKQLLQPSIQSIMSRLDELAWAIHRTRANHVGRGGSAGSSMSEFTSGAESSGPPSRSSSRAQSRKSTSRRPTSRPSSRTSLVQTSRAIRKGTGDNGEVDAAKSDASSGGASDWEASHKEQSLRKRRRSSSSGSDSDASTVQDKELREGLLDWSEVLGLAAVKGWNSGAIARTAQRCAALFGESMSFIPLDESLASKAVPESVHYTPSTIPTPSISLANGNPTEKRPLFQPGTMKCPHTDCFGHEKDFAKSYRVVEHCIRVHGYDPRTNDSDNEERMVGGVHIDGFLQPIAAKPGWPGKRRTKGGNASKKHKGAQSDSRGASEASVGAEE</sequence>
<organism evidence="3 4">
    <name type="scientific">Exserohilum turcicum (strain 28A)</name>
    <name type="common">Northern leaf blight fungus</name>
    <name type="synonym">Setosphaeria turcica</name>
    <dbReference type="NCBI Taxonomy" id="671987"/>
    <lineage>
        <taxon>Eukaryota</taxon>
        <taxon>Fungi</taxon>
        <taxon>Dikarya</taxon>
        <taxon>Ascomycota</taxon>
        <taxon>Pezizomycotina</taxon>
        <taxon>Dothideomycetes</taxon>
        <taxon>Pleosporomycetidae</taxon>
        <taxon>Pleosporales</taxon>
        <taxon>Pleosporineae</taxon>
        <taxon>Pleosporaceae</taxon>
        <taxon>Exserohilum</taxon>
    </lineage>
</organism>
<reference evidence="3 4" key="2">
    <citation type="journal article" date="2013" name="PLoS Genet.">
        <title>Comparative genome structure, secondary metabolite, and effector coding capacity across Cochliobolus pathogens.</title>
        <authorList>
            <person name="Condon B.J."/>
            <person name="Leng Y."/>
            <person name="Wu D."/>
            <person name="Bushley K.E."/>
            <person name="Ohm R.A."/>
            <person name="Otillar R."/>
            <person name="Martin J."/>
            <person name="Schackwitz W."/>
            <person name="Grimwood J."/>
            <person name="MohdZainudin N."/>
            <person name="Xue C."/>
            <person name="Wang R."/>
            <person name="Manning V.A."/>
            <person name="Dhillon B."/>
            <person name="Tu Z.J."/>
            <person name="Steffenson B.J."/>
            <person name="Salamov A."/>
            <person name="Sun H."/>
            <person name="Lowry S."/>
            <person name="LaButti K."/>
            <person name="Han J."/>
            <person name="Copeland A."/>
            <person name="Lindquist E."/>
            <person name="Barry K."/>
            <person name="Schmutz J."/>
            <person name="Baker S.E."/>
            <person name="Ciuffetti L.M."/>
            <person name="Grigoriev I.V."/>
            <person name="Zhong S."/>
            <person name="Turgeon B.G."/>
        </authorList>
    </citation>
    <scope>NUCLEOTIDE SEQUENCE [LARGE SCALE GENOMIC DNA]</scope>
    <source>
        <strain evidence="4">28A</strain>
    </source>
</reference>
<accession>R0JK25</accession>
<dbReference type="EMBL" id="KB908866">
    <property type="protein sequence ID" value="EOA81633.1"/>
    <property type="molecule type" value="Genomic_DNA"/>
</dbReference>
<feature type="compositionally biased region" description="Acidic residues" evidence="1">
    <location>
        <begin position="54"/>
        <end position="76"/>
    </location>
</feature>
<dbReference type="STRING" id="671987.R0JK25"/>
<keyword evidence="4" id="KW-1185">Reference proteome</keyword>